<organism evidence="2 3">
    <name type="scientific">Pristionchus fissidentatus</name>
    <dbReference type="NCBI Taxonomy" id="1538716"/>
    <lineage>
        <taxon>Eukaryota</taxon>
        <taxon>Metazoa</taxon>
        <taxon>Ecdysozoa</taxon>
        <taxon>Nematoda</taxon>
        <taxon>Chromadorea</taxon>
        <taxon>Rhabditida</taxon>
        <taxon>Rhabditina</taxon>
        <taxon>Diplogasteromorpha</taxon>
        <taxon>Diplogasteroidea</taxon>
        <taxon>Neodiplogasteridae</taxon>
        <taxon>Pristionchus</taxon>
    </lineage>
</organism>
<feature type="transmembrane region" description="Helical" evidence="1">
    <location>
        <begin position="18"/>
        <end position="34"/>
    </location>
</feature>
<proteinExistence type="predicted"/>
<dbReference type="EMBL" id="BTSY01000002">
    <property type="protein sequence ID" value="GMT13793.1"/>
    <property type="molecule type" value="Genomic_DNA"/>
</dbReference>
<name>A0AAV5V623_9BILA</name>
<evidence type="ECO:0000313" key="3">
    <source>
        <dbReference type="Proteomes" id="UP001432322"/>
    </source>
</evidence>
<evidence type="ECO:0000313" key="2">
    <source>
        <dbReference type="EMBL" id="GMT13793.1"/>
    </source>
</evidence>
<keyword evidence="3" id="KW-1185">Reference proteome</keyword>
<comment type="caution">
    <text evidence="2">The sequence shown here is derived from an EMBL/GenBank/DDBJ whole genome shotgun (WGS) entry which is preliminary data.</text>
</comment>
<accession>A0AAV5V623</accession>
<keyword evidence="1" id="KW-0472">Membrane</keyword>
<keyword evidence="1" id="KW-0812">Transmembrane</keyword>
<sequence length="91" mass="10288">EAEGFGNISHGQISCRTNWIRIVIIIVVVLLLTFDRRSRYFLRRTASTTNFLSIAVTSTNLFMPPGNKSISVCSAHTLSIKNNMYHHQFSS</sequence>
<keyword evidence="1" id="KW-1133">Transmembrane helix</keyword>
<evidence type="ECO:0000256" key="1">
    <source>
        <dbReference type="SAM" id="Phobius"/>
    </source>
</evidence>
<dbReference type="Proteomes" id="UP001432322">
    <property type="component" value="Unassembled WGS sequence"/>
</dbReference>
<evidence type="ECO:0008006" key="4">
    <source>
        <dbReference type="Google" id="ProtNLM"/>
    </source>
</evidence>
<protein>
    <recommendedName>
        <fullName evidence="4">G protein-coupled receptor</fullName>
    </recommendedName>
</protein>
<reference evidence="2" key="1">
    <citation type="submission" date="2023-10" db="EMBL/GenBank/DDBJ databases">
        <title>Genome assembly of Pristionchus species.</title>
        <authorList>
            <person name="Yoshida K."/>
            <person name="Sommer R.J."/>
        </authorList>
    </citation>
    <scope>NUCLEOTIDE SEQUENCE</scope>
    <source>
        <strain evidence="2">RS5133</strain>
    </source>
</reference>
<gene>
    <name evidence="2" type="ORF">PFISCL1PPCAC_5090</name>
</gene>
<dbReference type="AlphaFoldDB" id="A0AAV5V623"/>
<feature type="non-terminal residue" evidence="2">
    <location>
        <position position="1"/>
    </location>
</feature>